<proteinExistence type="predicted"/>
<evidence type="ECO:0008006" key="4">
    <source>
        <dbReference type="Google" id="ProtNLM"/>
    </source>
</evidence>
<protein>
    <recommendedName>
        <fullName evidence="4">Lipoprotein</fullName>
    </recommendedName>
</protein>
<evidence type="ECO:0000313" key="2">
    <source>
        <dbReference type="EMBL" id="AJQ94126.1"/>
    </source>
</evidence>
<keyword evidence="3" id="KW-1185">Reference proteome</keyword>
<feature type="chain" id="PRO_5002194590" description="Lipoprotein" evidence="1">
    <location>
        <begin position="21"/>
        <end position="113"/>
    </location>
</feature>
<dbReference type="Gene3D" id="1.20.120.1620">
    <property type="match status" value="1"/>
</dbReference>
<evidence type="ECO:0000313" key="3">
    <source>
        <dbReference type="Proteomes" id="UP000032266"/>
    </source>
</evidence>
<organism evidence="2 3">
    <name type="scientific">Gynuella sunshinyii YC6258</name>
    <dbReference type="NCBI Taxonomy" id="1445510"/>
    <lineage>
        <taxon>Bacteria</taxon>
        <taxon>Pseudomonadati</taxon>
        <taxon>Pseudomonadota</taxon>
        <taxon>Gammaproteobacteria</taxon>
        <taxon>Oceanospirillales</taxon>
        <taxon>Saccharospirillaceae</taxon>
        <taxon>Gynuella</taxon>
    </lineage>
</organism>
<accession>A0A0C5VIN2</accession>
<dbReference type="InterPro" id="IPR038314">
    <property type="entry name" value="T6SS_sf"/>
</dbReference>
<reference evidence="2 3" key="1">
    <citation type="submission" date="2014-01" db="EMBL/GenBank/DDBJ databases">
        <title>Full genme sequencing of cellulolytic bacterium Gynuella sunshinyii YC6258T gen. nov., sp. nov.</title>
        <authorList>
            <person name="Khan H."/>
            <person name="Chung E.J."/>
            <person name="Chung Y.R."/>
        </authorList>
    </citation>
    <scope>NUCLEOTIDE SEQUENCE [LARGE SCALE GENOMIC DNA]</scope>
    <source>
        <strain evidence="2 3">YC6258</strain>
    </source>
</reference>
<dbReference type="Proteomes" id="UP000032266">
    <property type="component" value="Chromosome"/>
</dbReference>
<evidence type="ECO:0000256" key="1">
    <source>
        <dbReference type="SAM" id="SignalP"/>
    </source>
</evidence>
<sequence>MNVFKIIFLLPVLLCSCVQAGEQDVLKQYFFFRCVNEGHSELDFEKFDGSLGYTTDLISSDFSVVKAVSDYAKKVGKSVPVSNHNDKKSVLLICLNAYERSELDALIKSEIGD</sequence>
<feature type="signal peptide" evidence="1">
    <location>
        <begin position="1"/>
        <end position="20"/>
    </location>
</feature>
<dbReference type="KEGG" id="gsn:YC6258_02084"/>
<dbReference type="HOGENOM" id="CLU_2129934_0_0_6"/>
<gene>
    <name evidence="2" type="ORF">YC6258_02084</name>
</gene>
<dbReference type="PROSITE" id="PS51257">
    <property type="entry name" value="PROKAR_LIPOPROTEIN"/>
    <property type="match status" value="1"/>
</dbReference>
<keyword evidence="1" id="KW-0732">Signal</keyword>
<name>A0A0C5VIN2_9GAMM</name>
<dbReference type="RefSeq" id="WP_044616725.1">
    <property type="nucleotide sequence ID" value="NZ_CP007142.1"/>
</dbReference>
<dbReference type="AlphaFoldDB" id="A0A0C5VIN2"/>
<dbReference type="EMBL" id="CP007142">
    <property type="protein sequence ID" value="AJQ94126.1"/>
    <property type="molecule type" value="Genomic_DNA"/>
</dbReference>